<comment type="caution">
    <text evidence="1">The sequence shown here is derived from an EMBL/GenBank/DDBJ whole genome shotgun (WGS) entry which is preliminary data.</text>
</comment>
<name>A0A5J4KRV8_9CHLR</name>
<dbReference type="AlphaFoldDB" id="A0A5J4KRV8"/>
<accession>A0A5J4KRV8</accession>
<evidence type="ECO:0000313" key="1">
    <source>
        <dbReference type="EMBL" id="GER90635.1"/>
    </source>
</evidence>
<protein>
    <submittedName>
        <fullName evidence="1">Uncharacterized protein</fullName>
    </submittedName>
</protein>
<dbReference type="EMBL" id="BKZW01000002">
    <property type="protein sequence ID" value="GER90635.1"/>
    <property type="molecule type" value="Genomic_DNA"/>
</dbReference>
<evidence type="ECO:0000313" key="2">
    <source>
        <dbReference type="Proteomes" id="UP000326912"/>
    </source>
</evidence>
<sequence>MTLPTLDQTEGIWMGRTENQGYHYIQEVFSNASLRERYHQDNCFALIIRGSLEPELPDGLQPAQRTWERLQRYRQVL</sequence>
<keyword evidence="2" id="KW-1185">Reference proteome</keyword>
<dbReference type="Proteomes" id="UP000326912">
    <property type="component" value="Unassembled WGS sequence"/>
</dbReference>
<dbReference type="RefSeq" id="WP_151758345.1">
    <property type="nucleotide sequence ID" value="NZ_BKZW01000002.1"/>
</dbReference>
<proteinExistence type="predicted"/>
<gene>
    <name evidence="1" type="ORF">KDW_47970</name>
</gene>
<organism evidence="1 2">
    <name type="scientific">Dictyobacter vulcani</name>
    <dbReference type="NCBI Taxonomy" id="2607529"/>
    <lineage>
        <taxon>Bacteria</taxon>
        <taxon>Bacillati</taxon>
        <taxon>Chloroflexota</taxon>
        <taxon>Ktedonobacteria</taxon>
        <taxon>Ktedonobacterales</taxon>
        <taxon>Dictyobacteraceae</taxon>
        <taxon>Dictyobacter</taxon>
    </lineage>
</organism>
<reference evidence="1 2" key="1">
    <citation type="submission" date="2019-10" db="EMBL/GenBank/DDBJ databases">
        <title>Dictyobacter vulcani sp. nov., within the class Ktedonobacteria, isolated from soil of volcanic Mt. Zao.</title>
        <authorList>
            <person name="Zheng Y."/>
            <person name="Wang C.M."/>
            <person name="Sakai Y."/>
            <person name="Abe K."/>
            <person name="Yokota A."/>
            <person name="Yabe S."/>
        </authorList>
    </citation>
    <scope>NUCLEOTIDE SEQUENCE [LARGE SCALE GENOMIC DNA]</scope>
    <source>
        <strain evidence="1 2">W12</strain>
    </source>
</reference>